<dbReference type="InterPro" id="IPR005467">
    <property type="entry name" value="His_kinase_dom"/>
</dbReference>
<dbReference type="GO" id="GO:0000155">
    <property type="term" value="F:phosphorelay sensor kinase activity"/>
    <property type="evidence" value="ECO:0007669"/>
    <property type="project" value="InterPro"/>
</dbReference>
<dbReference type="PANTHER" id="PTHR43547:SF2">
    <property type="entry name" value="HYBRID SIGNAL TRANSDUCTION HISTIDINE KINASE C"/>
    <property type="match status" value="1"/>
</dbReference>
<dbReference type="Gene3D" id="3.30.565.10">
    <property type="entry name" value="Histidine kinase-like ATPase, C-terminal domain"/>
    <property type="match status" value="1"/>
</dbReference>
<gene>
    <name evidence="4" type="ORF">MNB_SV-5-172</name>
</gene>
<dbReference type="InterPro" id="IPR036890">
    <property type="entry name" value="HATPase_C_sf"/>
</dbReference>
<dbReference type="SUPFAM" id="SSF47384">
    <property type="entry name" value="Homodimeric domain of signal transducing histidine kinase"/>
    <property type="match status" value="1"/>
</dbReference>
<feature type="transmembrane region" description="Helical" evidence="2">
    <location>
        <begin position="143"/>
        <end position="161"/>
    </location>
</feature>
<dbReference type="InterPro" id="IPR004358">
    <property type="entry name" value="Sig_transdc_His_kin-like_C"/>
</dbReference>
<protein>
    <submittedName>
        <fullName evidence="4">Two-component system histidine kinase DccS</fullName>
    </submittedName>
</protein>
<name>A0A1W1ECQ1_9ZZZZ</name>
<dbReference type="SMART" id="SM00388">
    <property type="entry name" value="HisKA"/>
    <property type="match status" value="1"/>
</dbReference>
<dbReference type="InterPro" id="IPR003594">
    <property type="entry name" value="HATPase_dom"/>
</dbReference>
<dbReference type="EMBL" id="FPKX01000020">
    <property type="protein sequence ID" value="SFZ97801.1"/>
    <property type="molecule type" value="Genomic_DNA"/>
</dbReference>
<dbReference type="Pfam" id="PF00512">
    <property type="entry name" value="HisKA"/>
    <property type="match status" value="1"/>
</dbReference>
<reference evidence="4" key="1">
    <citation type="submission" date="2016-10" db="EMBL/GenBank/DDBJ databases">
        <authorList>
            <person name="de Groot N.N."/>
        </authorList>
    </citation>
    <scope>NUCLEOTIDE SEQUENCE</scope>
</reference>
<evidence type="ECO:0000259" key="3">
    <source>
        <dbReference type="PROSITE" id="PS50109"/>
    </source>
</evidence>
<dbReference type="SUPFAM" id="SSF55874">
    <property type="entry name" value="ATPase domain of HSP90 chaperone/DNA topoisomerase II/histidine kinase"/>
    <property type="match status" value="1"/>
</dbReference>
<evidence type="ECO:0000256" key="2">
    <source>
        <dbReference type="SAM" id="Phobius"/>
    </source>
</evidence>
<dbReference type="PROSITE" id="PS50109">
    <property type="entry name" value="HIS_KIN"/>
    <property type="match status" value="1"/>
</dbReference>
<organism evidence="4">
    <name type="scientific">hydrothermal vent metagenome</name>
    <dbReference type="NCBI Taxonomy" id="652676"/>
    <lineage>
        <taxon>unclassified sequences</taxon>
        <taxon>metagenomes</taxon>
        <taxon>ecological metagenomes</taxon>
    </lineage>
</organism>
<sequence length="386" mass="44951">MKAGTKSLILFLIIYIGSIAALGSIIGYFYFQNEKSAIIENMRIGMRYKALDINSKLEYYHQSQKQEFVFNEDGYDISLYDSEKKIIASTMTNESIDLSKFFYHKGDDYYLIESLYKQYLGVKYIVIKKELPPKEIVNIKNQIIIFSIYAIAFLLFIAILLSKVMLYPLQNLISSLKTFIKNTTHEMNTPISTILMSYEHFDKKNLEPKQKRSLDRIEIATKTLSNIYNDLTYISFHEHIVYEKTKLNIKEVLLERVKYIDTFIRFKGLSMHCNTEDVFFNIDKRKLTLVIDNLLSNAIKFSKQNGKIEIELTKKYLKIKDYGVGIAKEDQKNIFNRFETSNGFGVGLDIVNNICKEHHIKIVLDSTLSEGSEFKLIWPYDASKSL</sequence>
<proteinExistence type="predicted"/>
<accession>A0A1W1ECQ1</accession>
<dbReference type="PRINTS" id="PR00344">
    <property type="entry name" value="BCTRLSENSOR"/>
</dbReference>
<dbReference type="CDD" id="cd00075">
    <property type="entry name" value="HATPase"/>
    <property type="match status" value="1"/>
</dbReference>
<keyword evidence="1" id="KW-0597">Phosphoprotein</keyword>
<dbReference type="PANTHER" id="PTHR43547">
    <property type="entry name" value="TWO-COMPONENT HISTIDINE KINASE"/>
    <property type="match status" value="1"/>
</dbReference>
<dbReference type="InterPro" id="IPR003661">
    <property type="entry name" value="HisK_dim/P_dom"/>
</dbReference>
<evidence type="ECO:0000313" key="4">
    <source>
        <dbReference type="EMBL" id="SFZ97801.1"/>
    </source>
</evidence>
<dbReference type="AlphaFoldDB" id="A0A1W1ECQ1"/>
<dbReference type="Pfam" id="PF02518">
    <property type="entry name" value="HATPase_c"/>
    <property type="match status" value="1"/>
</dbReference>
<feature type="transmembrane region" description="Helical" evidence="2">
    <location>
        <begin position="7"/>
        <end position="31"/>
    </location>
</feature>
<keyword evidence="2" id="KW-1133">Transmembrane helix</keyword>
<keyword evidence="2" id="KW-0812">Transmembrane</keyword>
<keyword evidence="4" id="KW-0808">Transferase</keyword>
<dbReference type="CDD" id="cd00082">
    <property type="entry name" value="HisKA"/>
    <property type="match status" value="1"/>
</dbReference>
<keyword evidence="4" id="KW-0418">Kinase</keyword>
<dbReference type="SMART" id="SM00387">
    <property type="entry name" value="HATPase_c"/>
    <property type="match status" value="1"/>
</dbReference>
<keyword evidence="2" id="KW-0472">Membrane</keyword>
<dbReference type="Gene3D" id="1.10.287.130">
    <property type="match status" value="1"/>
</dbReference>
<dbReference type="InterPro" id="IPR036097">
    <property type="entry name" value="HisK_dim/P_sf"/>
</dbReference>
<evidence type="ECO:0000256" key="1">
    <source>
        <dbReference type="ARBA" id="ARBA00022553"/>
    </source>
</evidence>
<feature type="domain" description="Histidine kinase" evidence="3">
    <location>
        <begin position="182"/>
        <end position="382"/>
    </location>
</feature>